<dbReference type="PANTHER" id="PTHR33753:SF2">
    <property type="entry name" value="GLYCOSIDE HYDROLASE FAMILY 7 PROTEIN"/>
    <property type="match status" value="1"/>
</dbReference>
<dbReference type="GO" id="GO:0016162">
    <property type="term" value="F:cellulose 1,4-beta-cellobiosidase activity"/>
    <property type="evidence" value="ECO:0007669"/>
    <property type="project" value="UniProtKB-EC"/>
</dbReference>
<dbReference type="Pfam" id="PF00734">
    <property type="entry name" value="CBM_1"/>
    <property type="match status" value="5"/>
</dbReference>
<dbReference type="PROSITE" id="PS00562">
    <property type="entry name" value="CBM1_1"/>
    <property type="match status" value="2"/>
</dbReference>
<feature type="domain" description="CBM1" evidence="14">
    <location>
        <begin position="780"/>
        <end position="816"/>
    </location>
</feature>
<feature type="compositionally biased region" description="Low complexity" evidence="12">
    <location>
        <begin position="721"/>
        <end position="730"/>
    </location>
</feature>
<dbReference type="Pfam" id="PF00840">
    <property type="entry name" value="Glyco_hydro_7"/>
    <property type="match status" value="1"/>
</dbReference>
<feature type="region of interest" description="Disordered" evidence="12">
    <location>
        <begin position="689"/>
        <end position="730"/>
    </location>
</feature>
<keyword evidence="7" id="KW-1015">Disulfide bond</keyword>
<dbReference type="GO" id="GO:0030248">
    <property type="term" value="F:cellulose binding"/>
    <property type="evidence" value="ECO:0007669"/>
    <property type="project" value="InterPro"/>
</dbReference>
<keyword evidence="9" id="KW-0119">Carbohydrate metabolism</keyword>
<protein>
    <recommendedName>
        <fullName evidence="3">cellulose 1,4-beta-cellobiosidase (non-reducing end)</fullName>
        <ecNumber evidence="3">3.2.1.91</ecNumber>
    </recommendedName>
</protein>
<feature type="chain" id="PRO_5026315374" description="cellulose 1,4-beta-cellobiosidase (non-reducing end)" evidence="13">
    <location>
        <begin position="21"/>
        <end position="821"/>
    </location>
</feature>
<evidence type="ECO:0000256" key="7">
    <source>
        <dbReference type="ARBA" id="ARBA00023157"/>
    </source>
</evidence>
<dbReference type="SUPFAM" id="SSF49899">
    <property type="entry name" value="Concanavalin A-like lectins/glucanases"/>
    <property type="match status" value="1"/>
</dbReference>
<comment type="similarity">
    <text evidence="2">Belongs to the glycosyl hydrolase 7 (cellulase C) family.</text>
</comment>
<dbReference type="CDD" id="cd07999">
    <property type="entry name" value="GH7_CBH_EG"/>
    <property type="match status" value="1"/>
</dbReference>
<comment type="caution">
    <text evidence="15">The sequence shown here is derived from an EMBL/GenBank/DDBJ whole genome shotgun (WGS) entry which is preliminary data.</text>
</comment>
<dbReference type="EC" id="3.2.1.91" evidence="3"/>
<keyword evidence="6" id="KW-0136">Cellulose degradation</keyword>
<evidence type="ECO:0000256" key="11">
    <source>
        <dbReference type="ARBA" id="ARBA00023326"/>
    </source>
</evidence>
<comment type="catalytic activity">
    <reaction evidence="1">
        <text>Hydrolysis of (1-&gt;4)-beta-D-glucosidic linkages in cellulose and cellotetraose, releasing cellobiose from the non-reducing ends of the chains.</text>
        <dbReference type="EC" id="3.2.1.91"/>
    </reaction>
</comment>
<keyword evidence="4 13" id="KW-0732">Signal</keyword>
<gene>
    <name evidence="15" type="ORF">Ae201684_015510</name>
</gene>
<dbReference type="SUPFAM" id="SSF57180">
    <property type="entry name" value="Cellulose-binding domain"/>
    <property type="match status" value="5"/>
</dbReference>
<evidence type="ECO:0000256" key="12">
    <source>
        <dbReference type="SAM" id="MobiDB-lite"/>
    </source>
</evidence>
<dbReference type="InterPro" id="IPR013320">
    <property type="entry name" value="ConA-like_dom_sf"/>
</dbReference>
<dbReference type="InterPro" id="IPR000254">
    <property type="entry name" value="CBD"/>
</dbReference>
<dbReference type="Gene3D" id="2.70.100.10">
    <property type="entry name" value="Glycoside hydrolase, family 7, domain"/>
    <property type="match status" value="1"/>
</dbReference>
<evidence type="ECO:0000256" key="1">
    <source>
        <dbReference type="ARBA" id="ARBA00001641"/>
    </source>
</evidence>
<proteinExistence type="inferred from homology"/>
<feature type="signal peptide" evidence="13">
    <location>
        <begin position="1"/>
        <end position="20"/>
    </location>
</feature>
<evidence type="ECO:0000256" key="2">
    <source>
        <dbReference type="ARBA" id="ARBA00006044"/>
    </source>
</evidence>
<feature type="region of interest" description="Disordered" evidence="12">
    <location>
        <begin position="458"/>
        <end position="499"/>
    </location>
</feature>
<dbReference type="FunFam" id="2.70.100.10:FF:000001">
    <property type="entry name" value="Glucanase"/>
    <property type="match status" value="1"/>
</dbReference>
<evidence type="ECO:0000256" key="3">
    <source>
        <dbReference type="ARBA" id="ARBA00012561"/>
    </source>
</evidence>
<name>A0A6G0WFM3_9STRA</name>
<dbReference type="PANTHER" id="PTHR33753">
    <property type="entry name" value="1,4-BETA-D-GLUCAN CELLOBIOHYDROLASE B"/>
    <property type="match status" value="1"/>
</dbReference>
<dbReference type="VEuPathDB" id="FungiDB:AeMF1_021368"/>
<keyword evidence="8" id="KW-0325">Glycoprotein</keyword>
<sequence>MKIATTIAYLASALVVFSDAQQVGTNVPEVHPPLPSQTCTAAGCTTDNTKIVLDANWRWLHTVGGSTNCYTGNKWNSTLCPDPATCAKNCALDGADYAGTYGVTTSGNQVYLRLVTHGPYSTNVGSRLYLLEDDNKYKIYKLLNKEFTFDVDVSQLPCGLNGALYFVQMDQDGGKSKYSTNKAGAAYGTGYCDAQCPHDIKFINGEANVNNWMPNKGDPNAGVGQYGSCCAEMDIWESNSISQAYTSHPCARLGQYRCVNATECGDDDTGNRFDGVCDKDGCDFNPWRMNSHNFYGPGSQFAVDSTKPITVVTQFITDDNTDTGNLVEIKRFYVQNGVKIDNSAINWTGIDPINSITDQMCNQSKSLFGDPNDHAKKGGLKAMGEALKSGVVLTMSLWTDHAANCLWLDSSYPLNKNTSLPGVARGTCATTTGVPAQVEAQFPTATVKYGNIRVGDLGTTTGQVPPATVAPTTAPTTSSAPQSSSTPAYPTSPSSSSGPVVRYGQCGGKDYKGTTTCQADCVCHAYSEWYSQCLPPNEIPVPTQSPATSSSSAPAPCHVRYTSSPITPVPSASSPSTSALSNANSGPVAPFSQCGGKEYTGVTDCQAGWFCYKYTEYYSQCITQEQLATNAPSTTAPPNANNGPVAGFGQCGGKEYTGVTDCQAGWFCHKYTEYYSQCITDEQLATNPPPQAPCAPTSGPTSQPDMSIPCPGSDPTPSTPTPTTTATSVDTNAPVAPFGKCGGNDYNGPTDCQPGWTCHKYTEWFSQCIAAEVAPVDPKNLAAAWSQCGGNGFTGPTTCVVGYQCQKSNEYYSQCVQILTL</sequence>
<evidence type="ECO:0000256" key="8">
    <source>
        <dbReference type="ARBA" id="ARBA00023180"/>
    </source>
</evidence>
<accession>A0A6G0WFM3</accession>
<keyword evidence="16" id="KW-1185">Reference proteome</keyword>
<dbReference type="InterPro" id="IPR001722">
    <property type="entry name" value="Glyco_hydro_7"/>
</dbReference>
<keyword evidence="10" id="KW-0326">Glycosidase</keyword>
<evidence type="ECO:0000313" key="16">
    <source>
        <dbReference type="Proteomes" id="UP000481153"/>
    </source>
</evidence>
<feature type="domain" description="CBM1" evidence="14">
    <location>
        <begin position="586"/>
        <end position="622"/>
    </location>
</feature>
<organism evidence="15 16">
    <name type="scientific">Aphanomyces euteiches</name>
    <dbReference type="NCBI Taxonomy" id="100861"/>
    <lineage>
        <taxon>Eukaryota</taxon>
        <taxon>Sar</taxon>
        <taxon>Stramenopiles</taxon>
        <taxon>Oomycota</taxon>
        <taxon>Saprolegniomycetes</taxon>
        <taxon>Saprolegniales</taxon>
        <taxon>Verrucalvaceae</taxon>
        <taxon>Aphanomyces</taxon>
    </lineage>
</organism>
<evidence type="ECO:0000256" key="13">
    <source>
        <dbReference type="SAM" id="SignalP"/>
    </source>
</evidence>
<dbReference type="SMART" id="SM00236">
    <property type="entry name" value="fCBD"/>
    <property type="match status" value="5"/>
</dbReference>
<feature type="compositionally biased region" description="Low complexity" evidence="12">
    <location>
        <begin position="459"/>
        <end position="499"/>
    </location>
</feature>
<evidence type="ECO:0000256" key="4">
    <source>
        <dbReference type="ARBA" id="ARBA00022729"/>
    </source>
</evidence>
<evidence type="ECO:0000256" key="10">
    <source>
        <dbReference type="ARBA" id="ARBA00023295"/>
    </source>
</evidence>
<keyword evidence="5" id="KW-0378">Hydrolase</keyword>
<keyword evidence="11" id="KW-0624">Polysaccharide degradation</keyword>
<dbReference type="GO" id="GO:0030245">
    <property type="term" value="P:cellulose catabolic process"/>
    <property type="evidence" value="ECO:0007669"/>
    <property type="project" value="UniProtKB-KW"/>
</dbReference>
<reference evidence="15 16" key="1">
    <citation type="submission" date="2019-07" db="EMBL/GenBank/DDBJ databases">
        <title>Genomics analysis of Aphanomyces spp. identifies a new class of oomycete effector associated with host adaptation.</title>
        <authorList>
            <person name="Gaulin E."/>
        </authorList>
    </citation>
    <scope>NUCLEOTIDE SEQUENCE [LARGE SCALE GENOMIC DNA]</scope>
    <source>
        <strain evidence="15 16">ATCC 201684</strain>
    </source>
</reference>
<dbReference type="EMBL" id="VJMJ01000223">
    <property type="protein sequence ID" value="KAF0726178.1"/>
    <property type="molecule type" value="Genomic_DNA"/>
</dbReference>
<dbReference type="GO" id="GO:0005576">
    <property type="term" value="C:extracellular region"/>
    <property type="evidence" value="ECO:0007669"/>
    <property type="project" value="InterPro"/>
</dbReference>
<evidence type="ECO:0000259" key="14">
    <source>
        <dbReference type="PROSITE" id="PS51164"/>
    </source>
</evidence>
<dbReference type="PROSITE" id="PS51164">
    <property type="entry name" value="CBM1_2"/>
    <property type="match status" value="5"/>
</dbReference>
<evidence type="ECO:0000313" key="15">
    <source>
        <dbReference type="EMBL" id="KAF0726178.1"/>
    </source>
</evidence>
<evidence type="ECO:0000256" key="6">
    <source>
        <dbReference type="ARBA" id="ARBA00023001"/>
    </source>
</evidence>
<feature type="domain" description="CBM1" evidence="14">
    <location>
        <begin position="498"/>
        <end position="534"/>
    </location>
</feature>
<feature type="domain" description="CBM1" evidence="14">
    <location>
        <begin position="733"/>
        <end position="769"/>
    </location>
</feature>
<dbReference type="AlphaFoldDB" id="A0A6G0WFM3"/>
<dbReference type="PRINTS" id="PR00734">
    <property type="entry name" value="GLHYDRLASE7"/>
</dbReference>
<feature type="domain" description="CBM1" evidence="14">
    <location>
        <begin position="643"/>
        <end position="679"/>
    </location>
</feature>
<dbReference type="InterPro" id="IPR035971">
    <property type="entry name" value="CBD_sf"/>
</dbReference>
<dbReference type="Proteomes" id="UP000481153">
    <property type="component" value="Unassembled WGS sequence"/>
</dbReference>
<evidence type="ECO:0000256" key="9">
    <source>
        <dbReference type="ARBA" id="ARBA00023277"/>
    </source>
</evidence>
<evidence type="ECO:0000256" key="5">
    <source>
        <dbReference type="ARBA" id="ARBA00022801"/>
    </source>
</evidence>
<dbReference type="InterPro" id="IPR037019">
    <property type="entry name" value="Glyco_hydro_7_sf"/>
</dbReference>